<dbReference type="GO" id="GO:0046872">
    <property type="term" value="F:metal ion binding"/>
    <property type="evidence" value="ECO:0007669"/>
    <property type="project" value="InterPro"/>
</dbReference>
<organism evidence="2 3">
    <name type="scientific">Pocillopora damicornis</name>
    <name type="common">Cauliflower coral</name>
    <name type="synonym">Millepora damicornis</name>
    <dbReference type="NCBI Taxonomy" id="46731"/>
    <lineage>
        <taxon>Eukaryota</taxon>
        <taxon>Metazoa</taxon>
        <taxon>Cnidaria</taxon>
        <taxon>Anthozoa</taxon>
        <taxon>Hexacorallia</taxon>
        <taxon>Scleractinia</taxon>
        <taxon>Astrocoeniina</taxon>
        <taxon>Pocilloporidae</taxon>
        <taxon>Pocillopora</taxon>
    </lineage>
</organism>
<sequence>RPSKHEAFIDEKTEWISDRFFTQQRLAGVNPMSLRRVTLEHGLDWDTLYNTLNPKFDWEGAVQKALGSDDTLREAIYQGRVYVLRY</sequence>
<evidence type="ECO:0000313" key="2">
    <source>
        <dbReference type="EMBL" id="RMX50498.1"/>
    </source>
</evidence>
<feature type="non-terminal residue" evidence="2">
    <location>
        <position position="1"/>
    </location>
</feature>
<dbReference type="EMBL" id="RCHS01001944">
    <property type="protein sequence ID" value="RMX50498.1"/>
    <property type="molecule type" value="Genomic_DNA"/>
</dbReference>
<dbReference type="Proteomes" id="UP000275408">
    <property type="component" value="Unassembled WGS sequence"/>
</dbReference>
<comment type="caution">
    <text evidence="2">The sequence shown here is derived from an EMBL/GenBank/DDBJ whole genome shotgun (WGS) entry which is preliminary data.</text>
</comment>
<accession>A0A3M6UAI4</accession>
<dbReference type="AlphaFoldDB" id="A0A3M6UAI4"/>
<reference evidence="2 3" key="1">
    <citation type="journal article" date="2018" name="Sci. Rep.">
        <title>Comparative analysis of the Pocillopora damicornis genome highlights role of immune system in coral evolution.</title>
        <authorList>
            <person name="Cunning R."/>
            <person name="Bay R.A."/>
            <person name="Gillette P."/>
            <person name="Baker A.C."/>
            <person name="Traylor-Knowles N."/>
        </authorList>
    </citation>
    <scope>NUCLEOTIDE SEQUENCE [LARGE SCALE GENOMIC DNA]</scope>
    <source>
        <strain evidence="2">RSMAS</strain>
        <tissue evidence="2">Whole animal</tissue>
    </source>
</reference>
<protein>
    <recommendedName>
        <fullName evidence="1">Lipoxygenase domain-containing protein</fullName>
    </recommendedName>
</protein>
<dbReference type="Gene3D" id="3.10.450.60">
    <property type="match status" value="1"/>
</dbReference>
<feature type="non-terminal residue" evidence="2">
    <location>
        <position position="86"/>
    </location>
</feature>
<keyword evidence="3" id="KW-1185">Reference proteome</keyword>
<name>A0A3M6UAI4_POCDA</name>
<dbReference type="SUPFAM" id="SSF48484">
    <property type="entry name" value="Lipoxigenase"/>
    <property type="match status" value="1"/>
</dbReference>
<gene>
    <name evidence="2" type="ORF">pdam_00009257</name>
</gene>
<dbReference type="PROSITE" id="PS51393">
    <property type="entry name" value="LIPOXYGENASE_3"/>
    <property type="match status" value="1"/>
</dbReference>
<dbReference type="OrthoDB" id="5989294at2759"/>
<dbReference type="InterPro" id="IPR013819">
    <property type="entry name" value="LipOase_C"/>
</dbReference>
<dbReference type="InterPro" id="IPR036226">
    <property type="entry name" value="LipOase_C_sf"/>
</dbReference>
<evidence type="ECO:0000313" key="3">
    <source>
        <dbReference type="Proteomes" id="UP000275408"/>
    </source>
</evidence>
<feature type="domain" description="Lipoxygenase" evidence="1">
    <location>
        <begin position="1"/>
        <end position="86"/>
    </location>
</feature>
<dbReference type="Pfam" id="PF00305">
    <property type="entry name" value="Lipoxygenase"/>
    <property type="match status" value="1"/>
</dbReference>
<dbReference type="GO" id="GO:0016702">
    <property type="term" value="F:oxidoreductase activity, acting on single donors with incorporation of molecular oxygen, incorporation of two atoms of oxygen"/>
    <property type="evidence" value="ECO:0007669"/>
    <property type="project" value="InterPro"/>
</dbReference>
<proteinExistence type="predicted"/>
<evidence type="ECO:0000259" key="1">
    <source>
        <dbReference type="PROSITE" id="PS51393"/>
    </source>
</evidence>